<dbReference type="CDD" id="cd06423">
    <property type="entry name" value="CESA_like"/>
    <property type="match status" value="1"/>
</dbReference>
<dbReference type="Proteomes" id="UP000008037">
    <property type="component" value="Chromosome"/>
</dbReference>
<dbReference type="STRING" id="1237085.Ngar_c02100"/>
<dbReference type="PANTHER" id="PTHR43630:SF1">
    <property type="entry name" value="POLY-BETA-1,6-N-ACETYL-D-GLUCOSAMINE SYNTHASE"/>
    <property type="match status" value="1"/>
</dbReference>
<feature type="domain" description="Glycosyltransferase 2-like" evidence="5">
    <location>
        <begin position="177"/>
        <end position="335"/>
    </location>
</feature>
<dbReference type="RefSeq" id="WP_015017731.1">
    <property type="nucleotide sequence ID" value="NC_018719.1"/>
</dbReference>
<feature type="region of interest" description="Disordered" evidence="3">
    <location>
        <begin position="1"/>
        <end position="29"/>
    </location>
</feature>
<evidence type="ECO:0000259" key="5">
    <source>
        <dbReference type="Pfam" id="PF00535"/>
    </source>
</evidence>
<gene>
    <name evidence="6" type="ordered locus">Ngar_c02100</name>
</gene>
<dbReference type="AlphaFoldDB" id="K0IED5"/>
<dbReference type="InterPro" id="IPR029044">
    <property type="entry name" value="Nucleotide-diphossugar_trans"/>
</dbReference>
<dbReference type="InParanoid" id="K0IED5"/>
<keyword evidence="2 6" id="KW-0808">Transferase</keyword>
<feature type="transmembrane region" description="Helical" evidence="4">
    <location>
        <begin position="132"/>
        <end position="157"/>
    </location>
</feature>
<reference evidence="6 7" key="1">
    <citation type="journal article" date="2012" name="Environ. Microbiol.">
        <title>The genome of the ammonia-oxidizing Candidatus Nitrososphaera gargensis: insights into metabolic versatility and environmental adaptations.</title>
        <authorList>
            <person name="Spang A."/>
            <person name="Poehlein A."/>
            <person name="Offre P."/>
            <person name="Zumbragel S."/>
            <person name="Haider S."/>
            <person name="Rychlik N."/>
            <person name="Nowka B."/>
            <person name="Schmeisser C."/>
            <person name="Lebedeva E.V."/>
            <person name="Rattei T."/>
            <person name="Bohm C."/>
            <person name="Schmid M."/>
            <person name="Galushko A."/>
            <person name="Hatzenpichler R."/>
            <person name="Weinmaier T."/>
            <person name="Daniel R."/>
            <person name="Schleper C."/>
            <person name="Spieck E."/>
            <person name="Streit W."/>
            <person name="Wagner M."/>
        </authorList>
    </citation>
    <scope>NUCLEOTIDE SEQUENCE [LARGE SCALE GENOMIC DNA]</scope>
    <source>
        <strain evidence="7">Ga9.2</strain>
    </source>
</reference>
<dbReference type="HOGENOM" id="CLU_023978_4_2_2"/>
<dbReference type="Pfam" id="PF00535">
    <property type="entry name" value="Glycos_transf_2"/>
    <property type="match status" value="1"/>
</dbReference>
<dbReference type="SUPFAM" id="SSF53448">
    <property type="entry name" value="Nucleotide-diphospho-sugar transferases"/>
    <property type="match status" value="1"/>
</dbReference>
<keyword evidence="4" id="KW-0472">Membrane</keyword>
<accession>K0IED5</accession>
<feature type="transmembrane region" description="Helical" evidence="4">
    <location>
        <begin position="43"/>
        <end position="61"/>
    </location>
</feature>
<feature type="transmembrane region" description="Helical" evidence="4">
    <location>
        <begin position="67"/>
        <end position="84"/>
    </location>
</feature>
<dbReference type="Gene3D" id="3.90.550.10">
    <property type="entry name" value="Spore Coat Polysaccharide Biosynthesis Protein SpsA, Chain A"/>
    <property type="match status" value="1"/>
</dbReference>
<feature type="transmembrane region" description="Helical" evidence="4">
    <location>
        <begin position="449"/>
        <end position="472"/>
    </location>
</feature>
<evidence type="ECO:0000313" key="7">
    <source>
        <dbReference type="Proteomes" id="UP000008037"/>
    </source>
</evidence>
<feature type="transmembrane region" description="Helical" evidence="4">
    <location>
        <begin position="315"/>
        <end position="332"/>
    </location>
</feature>
<dbReference type="OrthoDB" id="43988at2157"/>
<dbReference type="KEGG" id="nga:Ngar_c02100"/>
<feature type="transmembrane region" description="Helical" evidence="4">
    <location>
        <begin position="105"/>
        <end position="126"/>
    </location>
</feature>
<evidence type="ECO:0000256" key="3">
    <source>
        <dbReference type="SAM" id="MobiDB-lite"/>
    </source>
</evidence>
<keyword evidence="7" id="KW-1185">Reference proteome</keyword>
<evidence type="ECO:0000256" key="2">
    <source>
        <dbReference type="ARBA" id="ARBA00022679"/>
    </source>
</evidence>
<dbReference type="GeneID" id="13796386"/>
<evidence type="ECO:0000313" key="6">
    <source>
        <dbReference type="EMBL" id="AFU57158.1"/>
    </source>
</evidence>
<dbReference type="InterPro" id="IPR001173">
    <property type="entry name" value="Glyco_trans_2-like"/>
</dbReference>
<keyword evidence="1" id="KW-0328">Glycosyltransferase</keyword>
<dbReference type="EMBL" id="CP002408">
    <property type="protein sequence ID" value="AFU57158.1"/>
    <property type="molecule type" value="Genomic_DNA"/>
</dbReference>
<feature type="transmembrane region" description="Helical" evidence="4">
    <location>
        <begin position="417"/>
        <end position="442"/>
    </location>
</feature>
<feature type="transmembrane region" description="Helical" evidence="4">
    <location>
        <begin position="484"/>
        <end position="507"/>
    </location>
</feature>
<keyword evidence="4" id="KW-0812">Transmembrane</keyword>
<proteinExistence type="predicted"/>
<organism evidence="6 7">
    <name type="scientific">Nitrososphaera gargensis (strain Ga9.2)</name>
    <dbReference type="NCBI Taxonomy" id="1237085"/>
    <lineage>
        <taxon>Archaea</taxon>
        <taxon>Nitrososphaerota</taxon>
        <taxon>Nitrososphaeria</taxon>
        <taxon>Nitrososphaerales</taxon>
        <taxon>Nitrososphaeraceae</taxon>
        <taxon>Nitrososphaera</taxon>
    </lineage>
</organism>
<keyword evidence="4" id="KW-1133">Transmembrane helix</keyword>
<name>K0IED5_NITGG</name>
<dbReference type="PANTHER" id="PTHR43630">
    <property type="entry name" value="POLY-BETA-1,6-N-ACETYL-D-GLUCOSAMINE SYNTHASE"/>
    <property type="match status" value="1"/>
</dbReference>
<evidence type="ECO:0000256" key="4">
    <source>
        <dbReference type="SAM" id="Phobius"/>
    </source>
</evidence>
<protein>
    <submittedName>
        <fullName evidence="6">Glycosyl transferase</fullName>
    </submittedName>
</protein>
<dbReference type="BioCyc" id="CNIT1237085:G1324-210-MONOMER"/>
<dbReference type="GO" id="GO:0016757">
    <property type="term" value="F:glycosyltransferase activity"/>
    <property type="evidence" value="ECO:0007669"/>
    <property type="project" value="UniProtKB-KW"/>
</dbReference>
<evidence type="ECO:0000256" key="1">
    <source>
        <dbReference type="ARBA" id="ARBA00022676"/>
    </source>
</evidence>
<sequence>MASKVKDQVQRSARSGGKNDGDKTSFSSSLPSGNNNNIINRSTVLFSVLAIVTLVAVTLAIGAIDVYLAAACALAGNIYLLWLLKSAQTKKKQKKKLGRKRGFAPVLLVGIGPVVGSLVFFFLGYLGSPAEAITRMLMTVGFSISLFVSSFPLPLAIKFKLLEGRQQNQESYRPLVTILVPAYNEQEVISRTLESLMNLKYGNKEIIVIDDGSTDLTPVIASWYRQFGVKVLRKPNGGKASALNYGLLFARGEIIITIDSDSMVERDAINKIVSIMRDENMLAVAGNIRVLNSNSMLTKIQELEYLMSINMLRRAFALFGSVMVVPGAFGAFRKRETIQVGSYDNDTITEDFDLTIKLLKTGGAVGSSSAGLAYTEVPSSWKVLYKQRLRWSTGTYQTIFKHRDVIWNTRYDLLHSLVFPMILLSLFNPITSFVGIGAGIYLALTGGLLIFLGMQLIFLIVQVFMSLVALSIDNERYRLALYSPFFVLVYKQVIDFTTLVSAFRAAFSGSKQWHKIDRSGGMQAIKVSNKG</sequence>